<dbReference type="PANTHER" id="PTHR43364:SF6">
    <property type="entry name" value="OXIDOREDUCTASE-RELATED"/>
    <property type="match status" value="1"/>
</dbReference>
<protein>
    <submittedName>
        <fullName evidence="2">Predicted oxidoreductase</fullName>
    </submittedName>
</protein>
<sequence length="336" mass="35118">MPRVRAAAKAVAAARTPRRAGALDSVAPVDPVVPHTHRRPLGETAEALFPLILDAAALGRRSADGPDLLERYAAWGGNGVVVTDTEGSAQGEEAVGRWLTGHRDRDRFLLIGRFGASTGSAPSPRALVARVEESLRRLRTDRLDVLALRPDGAGRLDELLTAAEVLLARGAARAVVASGFSAEELFEARVLAAHGLPRFAAVEVRYNVLESAEAEGDVGLVAAGQGLSLLSTLPLAHGFLRGAARTRREVGRLPDGALALAHLGRRGRRVLAALDAIGSELSAAPAAVALAWLLARPGLAAATVDPSSTADVDELVRAVSLDLEDGHLAALDRARR</sequence>
<dbReference type="RefSeq" id="WP_165759635.1">
    <property type="nucleotide sequence ID" value="NZ_FXBM01000002.1"/>
</dbReference>
<dbReference type="Proteomes" id="UP000193711">
    <property type="component" value="Unassembled WGS sequence"/>
</dbReference>
<keyword evidence="3" id="KW-1185">Reference proteome</keyword>
<feature type="domain" description="NADP-dependent oxidoreductase" evidence="1">
    <location>
        <begin position="89"/>
        <end position="334"/>
    </location>
</feature>
<proteinExistence type="predicted"/>
<gene>
    <name evidence="2" type="ORF">SAMN06295885_2972</name>
</gene>
<name>A0A1X7PAK3_9MICO</name>
<dbReference type="InterPro" id="IPR050523">
    <property type="entry name" value="AKR_Detox_Biosynth"/>
</dbReference>
<dbReference type="PANTHER" id="PTHR43364">
    <property type="entry name" value="NADH-SPECIFIC METHYLGLYOXAL REDUCTASE-RELATED"/>
    <property type="match status" value="1"/>
</dbReference>
<dbReference type="InterPro" id="IPR023210">
    <property type="entry name" value="NADP_OxRdtase_dom"/>
</dbReference>
<dbReference type="AlphaFoldDB" id="A0A1X7PAK3"/>
<accession>A0A1X7PAK3</accession>
<evidence type="ECO:0000313" key="2">
    <source>
        <dbReference type="EMBL" id="SMH47429.1"/>
    </source>
</evidence>
<dbReference type="InterPro" id="IPR036812">
    <property type="entry name" value="NAD(P)_OxRdtase_dom_sf"/>
</dbReference>
<dbReference type="Gene3D" id="3.20.20.100">
    <property type="entry name" value="NADP-dependent oxidoreductase domain"/>
    <property type="match status" value="1"/>
</dbReference>
<dbReference type="STRING" id="1891671.SAMN06295885_2972"/>
<organism evidence="2 3">
    <name type="scientific">Rathayibacter oskolensis</name>
    <dbReference type="NCBI Taxonomy" id="1891671"/>
    <lineage>
        <taxon>Bacteria</taxon>
        <taxon>Bacillati</taxon>
        <taxon>Actinomycetota</taxon>
        <taxon>Actinomycetes</taxon>
        <taxon>Micrococcales</taxon>
        <taxon>Microbacteriaceae</taxon>
        <taxon>Rathayibacter</taxon>
    </lineage>
</organism>
<dbReference type="SUPFAM" id="SSF51430">
    <property type="entry name" value="NAD(P)-linked oxidoreductase"/>
    <property type="match status" value="1"/>
</dbReference>
<reference evidence="3" key="1">
    <citation type="submission" date="2017-04" db="EMBL/GenBank/DDBJ databases">
        <authorList>
            <person name="Varghese N."/>
            <person name="Submissions S."/>
        </authorList>
    </citation>
    <scope>NUCLEOTIDE SEQUENCE [LARGE SCALE GENOMIC DNA]</scope>
    <source>
        <strain evidence="3">VKM Ac-2121</strain>
    </source>
</reference>
<evidence type="ECO:0000259" key="1">
    <source>
        <dbReference type="Pfam" id="PF00248"/>
    </source>
</evidence>
<dbReference type="Pfam" id="PF00248">
    <property type="entry name" value="Aldo_ket_red"/>
    <property type="match status" value="1"/>
</dbReference>
<evidence type="ECO:0000313" key="3">
    <source>
        <dbReference type="Proteomes" id="UP000193711"/>
    </source>
</evidence>
<dbReference type="GO" id="GO:0005829">
    <property type="term" value="C:cytosol"/>
    <property type="evidence" value="ECO:0007669"/>
    <property type="project" value="TreeGrafter"/>
</dbReference>
<dbReference type="EMBL" id="FXBM01000002">
    <property type="protein sequence ID" value="SMH47429.1"/>
    <property type="molecule type" value="Genomic_DNA"/>
</dbReference>